<dbReference type="PROSITE" id="PS50109">
    <property type="entry name" value="HIS_KIN"/>
    <property type="match status" value="1"/>
</dbReference>
<dbReference type="Gene3D" id="3.30.565.10">
    <property type="entry name" value="Histidine kinase-like ATPase, C-terminal domain"/>
    <property type="match status" value="1"/>
</dbReference>
<dbReference type="Pfam" id="PF02518">
    <property type="entry name" value="HATPase_c"/>
    <property type="match status" value="1"/>
</dbReference>
<feature type="domain" description="Histidine kinase" evidence="8">
    <location>
        <begin position="193"/>
        <end position="403"/>
    </location>
</feature>
<feature type="compositionally biased region" description="Basic and acidic residues" evidence="7">
    <location>
        <begin position="74"/>
        <end position="91"/>
    </location>
</feature>
<dbReference type="InterPro" id="IPR036890">
    <property type="entry name" value="HATPase_C_sf"/>
</dbReference>
<evidence type="ECO:0000256" key="2">
    <source>
        <dbReference type="ARBA" id="ARBA00012438"/>
    </source>
</evidence>
<organism evidence="9 10">
    <name type="scientific">Halobellus limi</name>
    <dbReference type="NCBI Taxonomy" id="699433"/>
    <lineage>
        <taxon>Archaea</taxon>
        <taxon>Methanobacteriati</taxon>
        <taxon>Methanobacteriota</taxon>
        <taxon>Stenosarchaea group</taxon>
        <taxon>Halobacteria</taxon>
        <taxon>Halobacteriales</taxon>
        <taxon>Haloferacaceae</taxon>
        <taxon>Halobellus</taxon>
    </lineage>
</organism>
<dbReference type="Gene3D" id="3.30.450.20">
    <property type="entry name" value="PAS domain"/>
    <property type="match status" value="1"/>
</dbReference>
<dbReference type="InterPro" id="IPR035965">
    <property type="entry name" value="PAS-like_dom_sf"/>
</dbReference>
<evidence type="ECO:0000256" key="7">
    <source>
        <dbReference type="SAM" id="MobiDB-lite"/>
    </source>
</evidence>
<dbReference type="GO" id="GO:0005524">
    <property type="term" value="F:ATP binding"/>
    <property type="evidence" value="ECO:0007669"/>
    <property type="project" value="UniProtKB-KW"/>
</dbReference>
<evidence type="ECO:0000256" key="4">
    <source>
        <dbReference type="ARBA" id="ARBA00022741"/>
    </source>
</evidence>
<dbReference type="InterPro" id="IPR050980">
    <property type="entry name" value="2C_sensor_his_kinase"/>
</dbReference>
<evidence type="ECO:0000313" key="10">
    <source>
        <dbReference type="Proteomes" id="UP000296733"/>
    </source>
</evidence>
<dbReference type="GO" id="GO:0004673">
    <property type="term" value="F:protein histidine kinase activity"/>
    <property type="evidence" value="ECO:0007669"/>
    <property type="project" value="UniProtKB-EC"/>
</dbReference>
<reference evidence="9 10" key="1">
    <citation type="journal article" date="2019" name="Nat. Commun.">
        <title>A new type of DNA phosphorothioation-based antiviral system in archaea.</title>
        <authorList>
            <person name="Xiong L."/>
            <person name="Liu S."/>
            <person name="Chen S."/>
            <person name="Xiao Y."/>
            <person name="Zhu B."/>
            <person name="Gao Y."/>
            <person name="Zhang Y."/>
            <person name="Chen B."/>
            <person name="Luo J."/>
            <person name="Deng Z."/>
            <person name="Chen X."/>
            <person name="Wang L."/>
            <person name="Chen S."/>
        </authorList>
    </citation>
    <scope>NUCLEOTIDE SEQUENCE [LARGE SCALE GENOMIC DNA]</scope>
    <source>
        <strain evidence="9 10">CGMCC 1.10331</strain>
    </source>
</reference>
<evidence type="ECO:0000256" key="5">
    <source>
        <dbReference type="ARBA" id="ARBA00022777"/>
    </source>
</evidence>
<dbReference type="InterPro" id="IPR003594">
    <property type="entry name" value="HATPase_dom"/>
</dbReference>
<dbReference type="PANTHER" id="PTHR44936">
    <property type="entry name" value="SENSOR PROTEIN CREC"/>
    <property type="match status" value="1"/>
</dbReference>
<proteinExistence type="predicted"/>
<dbReference type="EMBL" id="CP031311">
    <property type="protein sequence ID" value="QCC47117.1"/>
    <property type="molecule type" value="Genomic_DNA"/>
</dbReference>
<feature type="region of interest" description="Disordered" evidence="7">
    <location>
        <begin position="61"/>
        <end position="134"/>
    </location>
</feature>
<dbReference type="SUPFAM" id="SSF55874">
    <property type="entry name" value="ATPase domain of HSP90 chaperone/DNA topoisomerase II/histidine kinase"/>
    <property type="match status" value="1"/>
</dbReference>
<protein>
    <recommendedName>
        <fullName evidence="2">histidine kinase</fullName>
        <ecNumber evidence="2">2.7.13.3</ecNumber>
    </recommendedName>
</protein>
<evidence type="ECO:0000256" key="3">
    <source>
        <dbReference type="ARBA" id="ARBA00022679"/>
    </source>
</evidence>
<dbReference type="OrthoDB" id="200505at2157"/>
<name>A0A4D6H2T6_9EURY</name>
<dbReference type="SMART" id="SM00387">
    <property type="entry name" value="HATPase_c"/>
    <property type="match status" value="1"/>
</dbReference>
<keyword evidence="5" id="KW-0418">Kinase</keyword>
<accession>A0A4D6H2T6</accession>
<evidence type="ECO:0000259" key="8">
    <source>
        <dbReference type="PROSITE" id="PS50109"/>
    </source>
</evidence>
<dbReference type="InterPro" id="IPR004358">
    <property type="entry name" value="Sig_transdc_His_kin-like_C"/>
</dbReference>
<dbReference type="EC" id="2.7.13.3" evidence="2"/>
<dbReference type="Proteomes" id="UP000296733">
    <property type="component" value="Chromosome"/>
</dbReference>
<evidence type="ECO:0000256" key="1">
    <source>
        <dbReference type="ARBA" id="ARBA00000085"/>
    </source>
</evidence>
<dbReference type="CDD" id="cd00075">
    <property type="entry name" value="HATPase"/>
    <property type="match status" value="1"/>
</dbReference>
<keyword evidence="3" id="KW-0808">Transferase</keyword>
<dbReference type="GeneID" id="39857463"/>
<evidence type="ECO:0000313" key="9">
    <source>
        <dbReference type="EMBL" id="QCC47117.1"/>
    </source>
</evidence>
<keyword evidence="6" id="KW-0067">ATP-binding</keyword>
<dbReference type="AlphaFoldDB" id="A0A4D6H2T6"/>
<evidence type="ECO:0000256" key="6">
    <source>
        <dbReference type="ARBA" id="ARBA00022840"/>
    </source>
</evidence>
<dbReference type="PANTHER" id="PTHR44936:SF10">
    <property type="entry name" value="SENSOR PROTEIN RSTB"/>
    <property type="match status" value="1"/>
</dbReference>
<dbReference type="SUPFAM" id="SSF55785">
    <property type="entry name" value="PYP-like sensor domain (PAS domain)"/>
    <property type="match status" value="1"/>
</dbReference>
<dbReference type="InterPro" id="IPR005467">
    <property type="entry name" value="His_kinase_dom"/>
</dbReference>
<keyword evidence="4" id="KW-0547">Nucleotide-binding</keyword>
<dbReference type="PRINTS" id="PR00344">
    <property type="entry name" value="BCTRLSENSOR"/>
</dbReference>
<gene>
    <name evidence="9" type="ORF">DV707_05210</name>
</gene>
<dbReference type="KEGG" id="hlm:DV707_05210"/>
<dbReference type="RefSeq" id="WP_136361796.1">
    <property type="nucleotide sequence ID" value="NZ_CP031311.1"/>
</dbReference>
<comment type="catalytic activity">
    <reaction evidence="1">
        <text>ATP + protein L-histidine = ADP + protein N-phospho-L-histidine.</text>
        <dbReference type="EC" id="2.7.13.3"/>
    </reaction>
</comment>
<sequence>MSQKRSDGPGFDGGVGLFEHLPVLTVLTTVDDSGTQIIDDCNDRFARRLGRTRSELCGRPLRGVYRGDSIPPDTEAKDSAGECRADRRAESDGGSVETPGRDRQPSAPVEGDRSVAVGPRVGDRRPFRLPVAGAGDGEPDSDCLFALVDAEGHLVQTIAEALPRSDGDGHVVFHVDVTRQQRREWQAEVLNRLMRHNVRNDLNILRGHASTLTEHQDEEVVEAAEVIDRVADRWLGLAETVRDIERLFDDAAVETATVRDIVTSVQQTVEREWPEGRVDVRIDVDPECRISERLHVALVELCENGIKHAGESAEDGGRIPVSVTIARGTRPGWLAVRVADNGPGIPTHELSALHVDGETPLRHGSGLGLWLVRFVVRRLGGEISARHRDDGGSVVSLHLPLADDP</sequence>